<keyword evidence="2" id="KW-0496">Mitochondrion</keyword>
<organism evidence="2">
    <name type="scientific">Picea sitchensis</name>
    <name type="common">Sitka spruce</name>
    <name type="synonym">Pinus sitchensis</name>
    <dbReference type="NCBI Taxonomy" id="3332"/>
    <lineage>
        <taxon>Eukaryota</taxon>
        <taxon>Viridiplantae</taxon>
        <taxon>Streptophyta</taxon>
        <taxon>Embryophyta</taxon>
        <taxon>Tracheophyta</taxon>
        <taxon>Spermatophyta</taxon>
        <taxon>Pinopsida</taxon>
        <taxon>Pinidae</taxon>
        <taxon>Conifers I</taxon>
        <taxon>Pinales</taxon>
        <taxon>Pinaceae</taxon>
        <taxon>Picea</taxon>
    </lineage>
</organism>
<geneLocation type="mitochondrion" evidence="2"/>
<feature type="compositionally biased region" description="Polar residues" evidence="1">
    <location>
        <begin position="1"/>
        <end position="16"/>
    </location>
</feature>
<evidence type="ECO:0000256" key="1">
    <source>
        <dbReference type="SAM" id="MobiDB-lite"/>
    </source>
</evidence>
<evidence type="ECO:0000313" key="2">
    <source>
        <dbReference type="EMBL" id="QHR90086.1"/>
    </source>
</evidence>
<reference evidence="2" key="1">
    <citation type="submission" date="2019-03" db="EMBL/GenBank/DDBJ databases">
        <title>Largest Complete Mitochondrial Genome of a Gymnosperm, Sitka Spruce (Picea sitchensis), Indicates Complex Physical Structure.</title>
        <authorList>
            <person name="Jackman S.D."/>
            <person name="Coombe L."/>
            <person name="Warren R."/>
            <person name="Kirk H."/>
            <person name="Trinh E."/>
            <person name="McLeod T."/>
            <person name="Pleasance S."/>
            <person name="Pandoh P."/>
            <person name="Zhao Y."/>
            <person name="Coope R."/>
            <person name="Bousquet J."/>
            <person name="Bohlmann J.C."/>
            <person name="Jones S.J.M."/>
            <person name="Birol I."/>
        </authorList>
    </citation>
    <scope>NUCLEOTIDE SEQUENCE</scope>
    <source>
        <strain evidence="2">Q903</strain>
    </source>
</reference>
<sequence>MYQKSEQGQVVGQHQQNKLDQHQPRQNQQSQKMKGMRGMCKKAPQGRDAARKEASVRIGSTWATGSTGTG</sequence>
<feature type="region of interest" description="Disordered" evidence="1">
    <location>
        <begin position="1"/>
        <end position="70"/>
    </location>
</feature>
<accession>A0A6B9XVS9</accession>
<dbReference type="AlphaFoldDB" id="A0A6B9XVS9"/>
<feature type="compositionally biased region" description="Low complexity" evidence="1">
    <location>
        <begin position="59"/>
        <end position="70"/>
    </location>
</feature>
<name>A0A6B9XVS9_PICSI</name>
<dbReference type="EMBL" id="MK697699">
    <property type="protein sequence ID" value="QHR90086.1"/>
    <property type="molecule type" value="Genomic_DNA"/>
</dbReference>
<gene>
    <name evidence="2" type="primary">orf04132</name>
    <name evidence="2" type="ORF">Q903MT_gene4109</name>
</gene>
<proteinExistence type="predicted"/>
<protein>
    <submittedName>
        <fullName evidence="2">Uncharacterized protein</fullName>
    </submittedName>
</protein>